<dbReference type="AlphaFoldDB" id="A0A6P1DQD0"/>
<evidence type="ECO:0000313" key="1">
    <source>
        <dbReference type="EMBL" id="NEX20228.1"/>
    </source>
</evidence>
<dbReference type="RefSeq" id="WP_164653332.1">
    <property type="nucleotide sequence ID" value="NZ_JAAIJR010000024.1"/>
</dbReference>
<sequence>MADKHPKPTGIMRAMEREQKSVAAMTEGLDQELAIAVEEILVRHHSDDPLGEIEGARSAVQSLKAVPSLRAVG</sequence>
<evidence type="ECO:0000313" key="2">
    <source>
        <dbReference type="Proteomes" id="UP000471640"/>
    </source>
</evidence>
<name>A0A6P1DQD0_9GAMM</name>
<protein>
    <submittedName>
        <fullName evidence="1">Uncharacterized protein</fullName>
    </submittedName>
</protein>
<comment type="caution">
    <text evidence="1">The sequence shown here is derived from an EMBL/GenBank/DDBJ whole genome shotgun (WGS) entry which is preliminary data.</text>
</comment>
<proteinExistence type="predicted"/>
<dbReference type="Proteomes" id="UP000471640">
    <property type="component" value="Unassembled WGS sequence"/>
</dbReference>
<gene>
    <name evidence="1" type="ORF">G3480_07860</name>
</gene>
<organism evidence="1 2">
    <name type="scientific">Thiorhodococcus mannitoliphagus</name>
    <dbReference type="NCBI Taxonomy" id="329406"/>
    <lineage>
        <taxon>Bacteria</taxon>
        <taxon>Pseudomonadati</taxon>
        <taxon>Pseudomonadota</taxon>
        <taxon>Gammaproteobacteria</taxon>
        <taxon>Chromatiales</taxon>
        <taxon>Chromatiaceae</taxon>
        <taxon>Thiorhodococcus</taxon>
    </lineage>
</organism>
<accession>A0A6P1DQD0</accession>
<reference evidence="1 2" key="2">
    <citation type="submission" date="2020-02" db="EMBL/GenBank/DDBJ databases">
        <title>Genome sequences of Thiorhodococcus mannitoliphagus and Thiorhodococcus minor, purple sulfur photosynthetic bacteria in the gammaproteobacterial family, Chromatiaceae.</title>
        <authorList>
            <person name="Aviles F.A."/>
            <person name="Meyer T.E."/>
            <person name="Kyndt J.A."/>
        </authorList>
    </citation>
    <scope>NUCLEOTIDE SEQUENCE [LARGE SCALE GENOMIC DNA]</scope>
    <source>
        <strain evidence="1 2">DSM 18266</strain>
    </source>
</reference>
<keyword evidence="2" id="KW-1185">Reference proteome</keyword>
<reference evidence="2" key="1">
    <citation type="journal article" date="2020" name="Microbiol. Resour. Announc.">
        <title>Draft Genome Sequences of Thiorhodococcus mannitoliphagus and Thiorhodococcus minor, Purple Sulfur Photosynthetic Bacteria in the Gammaproteobacterial Family Chromatiaceae.</title>
        <authorList>
            <person name="Aviles F.A."/>
            <person name="Meyer T.E."/>
            <person name="Kyndt J.A."/>
        </authorList>
    </citation>
    <scope>NUCLEOTIDE SEQUENCE [LARGE SCALE GENOMIC DNA]</scope>
    <source>
        <strain evidence="2">DSM 18266</strain>
    </source>
</reference>
<dbReference type="EMBL" id="JAAIJR010000024">
    <property type="protein sequence ID" value="NEX20228.1"/>
    <property type="molecule type" value="Genomic_DNA"/>
</dbReference>